<keyword evidence="3" id="KW-1185">Reference proteome</keyword>
<dbReference type="PANTHER" id="PTHR11439:SF489">
    <property type="entry name" value="RNA-DIRECTED DNA POLYMERASE"/>
    <property type="match status" value="1"/>
</dbReference>
<comment type="caution">
    <text evidence="2">The sequence shown here is derived from an EMBL/GenBank/DDBJ whole genome shotgun (WGS) entry which is preliminary data.</text>
</comment>
<evidence type="ECO:0000313" key="3">
    <source>
        <dbReference type="Proteomes" id="UP001457282"/>
    </source>
</evidence>
<protein>
    <recommendedName>
        <fullName evidence="1">Reverse transcriptase Ty1/copia-type domain-containing protein</fullName>
    </recommendedName>
</protein>
<accession>A0AAW1X238</accession>
<evidence type="ECO:0000259" key="1">
    <source>
        <dbReference type="Pfam" id="PF07727"/>
    </source>
</evidence>
<proteinExistence type="predicted"/>
<feature type="domain" description="Reverse transcriptase Ty1/copia-type" evidence="1">
    <location>
        <begin position="1"/>
        <end position="162"/>
    </location>
</feature>
<dbReference type="InterPro" id="IPR013103">
    <property type="entry name" value="RVT_2"/>
</dbReference>
<dbReference type="Proteomes" id="UP001457282">
    <property type="component" value="Unassembled WGS sequence"/>
</dbReference>
<evidence type="ECO:0000313" key="2">
    <source>
        <dbReference type="EMBL" id="KAK9930400.1"/>
    </source>
</evidence>
<organism evidence="2 3">
    <name type="scientific">Rubus argutus</name>
    <name type="common">Southern blackberry</name>
    <dbReference type="NCBI Taxonomy" id="59490"/>
    <lineage>
        <taxon>Eukaryota</taxon>
        <taxon>Viridiplantae</taxon>
        <taxon>Streptophyta</taxon>
        <taxon>Embryophyta</taxon>
        <taxon>Tracheophyta</taxon>
        <taxon>Spermatophyta</taxon>
        <taxon>Magnoliopsida</taxon>
        <taxon>eudicotyledons</taxon>
        <taxon>Gunneridae</taxon>
        <taxon>Pentapetalae</taxon>
        <taxon>rosids</taxon>
        <taxon>fabids</taxon>
        <taxon>Rosales</taxon>
        <taxon>Rosaceae</taxon>
        <taxon>Rosoideae</taxon>
        <taxon>Rosoideae incertae sedis</taxon>
        <taxon>Rubus</taxon>
    </lineage>
</organism>
<dbReference type="CDD" id="cd09272">
    <property type="entry name" value="RNase_HI_RT_Ty1"/>
    <property type="match status" value="1"/>
</dbReference>
<name>A0AAW1X238_RUBAR</name>
<dbReference type="Pfam" id="PF07727">
    <property type="entry name" value="RVT_2"/>
    <property type="match status" value="1"/>
</dbReference>
<reference evidence="2 3" key="1">
    <citation type="journal article" date="2023" name="G3 (Bethesda)">
        <title>A chromosome-length genome assembly and annotation of blackberry (Rubus argutus, cv. 'Hillquist').</title>
        <authorList>
            <person name="Bruna T."/>
            <person name="Aryal R."/>
            <person name="Dudchenko O."/>
            <person name="Sargent D.J."/>
            <person name="Mead D."/>
            <person name="Buti M."/>
            <person name="Cavallini A."/>
            <person name="Hytonen T."/>
            <person name="Andres J."/>
            <person name="Pham M."/>
            <person name="Weisz D."/>
            <person name="Mascagni F."/>
            <person name="Usai G."/>
            <person name="Natali L."/>
            <person name="Bassil N."/>
            <person name="Fernandez G.E."/>
            <person name="Lomsadze A."/>
            <person name="Armour M."/>
            <person name="Olukolu B."/>
            <person name="Poorten T."/>
            <person name="Britton C."/>
            <person name="Davik J."/>
            <person name="Ashrafi H."/>
            <person name="Aiden E.L."/>
            <person name="Borodovsky M."/>
            <person name="Worthington M."/>
        </authorList>
    </citation>
    <scope>NUCLEOTIDE SEQUENCE [LARGE SCALE GENOMIC DNA]</scope>
    <source>
        <strain evidence="2">PI 553951</strain>
    </source>
</reference>
<dbReference type="SUPFAM" id="SSF56672">
    <property type="entry name" value="DNA/RNA polymerases"/>
    <property type="match status" value="1"/>
</dbReference>
<sequence>MDVKNAFLHGDLEEDVYMRIPPGHGREKEQGMMCKLYKALYGLKQSPRAWYSKLSSVLIASGFKRSYADSSLFVRTGKVGRLIVLVYVDDLIITGDNMDEIQSLKSTLHETFSIKDLGSLRYFLGIEMDHSPKGLFLNQRKYIVHLLHEVGMTDSKPAHTPLKSNLKLNFEGEPLSDISMYQRLVGKLIYLTITRPDITYAVSLVSQFMYSPTSLHLIIVKRILRYLKGTVTKGILMRNNGHFKLEEFSDSDWAGNAIDRKSTTGFCTFIGRNLVTWKSKKQTVVARFSAEAEYRAMASTTCELIWLKTLLGDLGISCNVPISLHCDNQATMHIAANPVFHERTKHIEVDCHFFRNQVQSKLLETVYTKSCDQLVDIFTKILPSAQFERLLFKFGSSNSLDPA</sequence>
<dbReference type="InterPro" id="IPR043502">
    <property type="entry name" value="DNA/RNA_pol_sf"/>
</dbReference>
<dbReference type="AlphaFoldDB" id="A0AAW1X238"/>
<dbReference type="PANTHER" id="PTHR11439">
    <property type="entry name" value="GAG-POL-RELATED RETROTRANSPOSON"/>
    <property type="match status" value="1"/>
</dbReference>
<gene>
    <name evidence="2" type="ORF">M0R45_027439</name>
</gene>
<dbReference type="EMBL" id="JBEDUW010000005">
    <property type="protein sequence ID" value="KAK9930400.1"/>
    <property type="molecule type" value="Genomic_DNA"/>
</dbReference>